<evidence type="ECO:0000313" key="3">
    <source>
        <dbReference type="Proteomes" id="UP000053024"/>
    </source>
</evidence>
<reference evidence="2 3" key="1">
    <citation type="submission" date="2015-10" db="EMBL/GenBank/DDBJ databases">
        <title>Draft genome sequence of Streptomyces bungoensis DSM 41781, type strain for the species Streptomyces bungoensis.</title>
        <authorList>
            <person name="Ruckert C."/>
            <person name="Winkler A."/>
            <person name="Kalinowski J."/>
            <person name="Kampfer P."/>
            <person name="Glaeser S."/>
        </authorList>
    </citation>
    <scope>NUCLEOTIDE SEQUENCE [LARGE SCALE GENOMIC DNA]</scope>
    <source>
        <strain evidence="2 3">DSM 41781</strain>
    </source>
</reference>
<dbReference type="RefSeq" id="WP_208611531.1">
    <property type="nucleotide sequence ID" value="NZ_KQ948884.1"/>
</dbReference>
<dbReference type="InterPro" id="IPR013783">
    <property type="entry name" value="Ig-like_fold"/>
</dbReference>
<feature type="domain" description="Bacterial Ig-like" evidence="1">
    <location>
        <begin position="55"/>
        <end position="140"/>
    </location>
</feature>
<accession>A0A124I0V3</accession>
<feature type="domain" description="Bacterial Ig-like" evidence="1">
    <location>
        <begin position="1022"/>
        <end position="1111"/>
    </location>
</feature>
<dbReference type="Proteomes" id="UP000053024">
    <property type="component" value="Unassembled WGS sequence"/>
</dbReference>
<feature type="domain" description="Bacterial Ig-like" evidence="1">
    <location>
        <begin position="537"/>
        <end position="626"/>
    </location>
</feature>
<dbReference type="InterPro" id="IPR011045">
    <property type="entry name" value="N2O_reductase_N"/>
</dbReference>
<protein>
    <recommendedName>
        <fullName evidence="1">Bacterial Ig-like domain-containing protein</fullName>
    </recommendedName>
</protein>
<dbReference type="SUPFAM" id="SSF50974">
    <property type="entry name" value="Nitrous oxide reductase, N-terminal domain"/>
    <property type="match status" value="1"/>
</dbReference>
<dbReference type="STRING" id="285568.AQJ66_35610"/>
<dbReference type="Gene3D" id="2.60.40.10">
    <property type="entry name" value="Immunoglobulins"/>
    <property type="match status" value="13"/>
</dbReference>
<proteinExistence type="predicted"/>
<feature type="domain" description="Bacterial Ig-like" evidence="1">
    <location>
        <begin position="828"/>
        <end position="917"/>
    </location>
</feature>
<feature type="domain" description="Bacterial Ig-like" evidence="1">
    <location>
        <begin position="925"/>
        <end position="1014"/>
    </location>
</feature>
<dbReference type="InterPro" id="IPR032109">
    <property type="entry name" value="Big_3_5"/>
</dbReference>
<dbReference type="InterPro" id="IPR014756">
    <property type="entry name" value="Ig_E-set"/>
</dbReference>
<name>A0A124I0V3_9ACTN</name>
<feature type="domain" description="Bacterial Ig-like" evidence="1">
    <location>
        <begin position="246"/>
        <end position="334"/>
    </location>
</feature>
<feature type="domain" description="Bacterial Ig-like" evidence="1">
    <location>
        <begin position="150"/>
        <end position="237"/>
    </location>
</feature>
<dbReference type="SUPFAM" id="SSF81296">
    <property type="entry name" value="E set domains"/>
    <property type="match status" value="1"/>
</dbReference>
<sequence length="1293" mass="124549">MLDTSSNTTAFAIPVGISPFGVAFTPNGLHAYVTNNSDNTVSVLDVAPFPTATTLTSTPDPTVFGEPKLLVATVTSSTGVPSGTVTFLDGATPIGSVPLVGGIATLTTSSLAVGSHNLTAVYAATPTHAGSTSPVDIQTVSKANTLTALASNPDPSLFGEPKVLTAAVTVVAPGGGTPAGTVAFFDGVTPLGSAPLVGGVATLTVANLGVGSHPLTATYGGGPDHNGSTSLVDPQTVIAANTITALTSSPDPSVLGQPKVLTAAVSAVAPGGGTPTGTVTFFDGATPIGSALLSGGIATLTVSNLGVGSHPLTATYGGSTNYNGSTSPVDPQTVSPANTTTTLVSAPDPSVFGQAKVLTATVTAVAPGSGTPTGTVAFFDGATPLGSAPLVGGVANLSVSNLSVGAHPLTAVYAGSTDYVGSTSPVDTQTVNKANTATALNSVPDPSVFGQPKVLTATVTAVAPGSGIPTGTVDFFDGATPLGSAPLVGGVATLTISSLAVGSHPLTATYGGSTDYVGSTSPVDTQTVNKANTTTTLTSVPDPSVFGQAKVLTATVTAVAPGTGTPTGTVAFFDGAILIGSAPLSGGVATLSTSSLGVGTHSLTATYNGNPSYNGSTSPVDPQTVNKANTTTTLTSAPDPTMFGQAKVLTATVSVVSPGGGTPNATVSFFDGATLLGSAPLVGGVATLTVSNLGVGSHPLTATYGGSTNYNGSTSPVDPQTVSPANTTTTLVSAPDPSVFGQAKVLTATVASVAPGSGTPTGTVSFFDGATPLGSAPLVGGVATLTTSSLAVGSHPLTATYSGSGDYNSSTSPVDPQTVNKANTTTTLTSVPDPSVFGQAKVLTATVASVAPGAGTPTGTVSFFDGATLLGTASLSGGVATLSVSTLGVGSHSLTATYSGSGDYNSSTSPVDPQTVNKANTTTTLTSVPDPSVFGQAKTLTATVASVAPGAGTPTGTVSFFDGATPLGSAPLVGGVATLSVSTLGVGSHSLTATYSGSASYNSSTSPVDPQTVNKANTTTTLTSVPDPSVFGQAKTLTATVASVAPGAGTPTGTVSFFDGATLLGTASLSGGVATLSVSTLGVGSHSLTATYSGSPNHNSSVSPADPQTVNKANTTTALTSAPNPSTFGQSVVLTATVASVAPGTGTPTGTVSFFDGATLLGTASLSGGVASLTTSSLSGGSHTLTATYGGSVNYNGSTSPVVTQTVANPNPPTLVSAIPSSGSTAGGGNVLLVGTNLNGVTGVTFGGTPATIVSQSFGTFVTVVAPPHVAGVVPVVVNTTSGPSNSVNYTYV</sequence>
<dbReference type="GO" id="GO:0005975">
    <property type="term" value="P:carbohydrate metabolic process"/>
    <property type="evidence" value="ECO:0007669"/>
    <property type="project" value="UniProtKB-ARBA"/>
</dbReference>
<feature type="domain" description="Bacterial Ig-like" evidence="1">
    <location>
        <begin position="1119"/>
        <end position="1208"/>
    </location>
</feature>
<organism evidence="2 3">
    <name type="scientific">Streptomyces bungoensis</name>
    <dbReference type="NCBI Taxonomy" id="285568"/>
    <lineage>
        <taxon>Bacteria</taxon>
        <taxon>Bacillati</taxon>
        <taxon>Actinomycetota</taxon>
        <taxon>Actinomycetes</taxon>
        <taxon>Kitasatosporales</taxon>
        <taxon>Streptomycetaceae</taxon>
        <taxon>Streptomyces</taxon>
    </lineage>
</organism>
<comment type="caution">
    <text evidence="2">The sequence shown here is derived from an EMBL/GenBank/DDBJ whole genome shotgun (WGS) entry which is preliminary data.</text>
</comment>
<feature type="domain" description="Bacterial Ig-like" evidence="1">
    <location>
        <begin position="344"/>
        <end position="432"/>
    </location>
</feature>
<feature type="domain" description="Bacterial Ig-like" evidence="1">
    <location>
        <begin position="634"/>
        <end position="722"/>
    </location>
</feature>
<evidence type="ECO:0000313" key="2">
    <source>
        <dbReference type="EMBL" id="KUN75600.1"/>
    </source>
</evidence>
<gene>
    <name evidence="2" type="ORF">AQJ66_35610</name>
</gene>
<keyword evidence="3" id="KW-1185">Reference proteome</keyword>
<dbReference type="Pfam" id="PF16640">
    <property type="entry name" value="Big_3_5"/>
    <property type="match status" value="12"/>
</dbReference>
<evidence type="ECO:0000259" key="1">
    <source>
        <dbReference type="Pfam" id="PF16640"/>
    </source>
</evidence>
<feature type="domain" description="Bacterial Ig-like" evidence="1">
    <location>
        <begin position="732"/>
        <end position="820"/>
    </location>
</feature>
<feature type="domain" description="Bacterial Ig-like" evidence="1">
    <location>
        <begin position="440"/>
        <end position="529"/>
    </location>
</feature>
<dbReference type="EMBL" id="LMWX01000083">
    <property type="protein sequence ID" value="KUN75600.1"/>
    <property type="molecule type" value="Genomic_DNA"/>
</dbReference>